<dbReference type="PANTHER" id="PTHR39394:SF1">
    <property type="entry name" value="DNAJ HOMOLOGUE SUBFAMILY C MEMBER 28 CONSERVED DOMAIN-CONTAINING PROTEIN"/>
    <property type="match status" value="1"/>
</dbReference>
<feature type="region of interest" description="Disordered" evidence="1">
    <location>
        <begin position="1"/>
        <end position="48"/>
    </location>
</feature>
<dbReference type="OrthoDB" id="547796at2759"/>
<dbReference type="AlphaFoldDB" id="G7E0C2"/>
<reference evidence="3 4" key="2">
    <citation type="journal article" date="2012" name="Open Biol.">
        <title>Characteristics of nucleosomes and linker DNA regions on the genome of the basidiomycete Mixia osmundae revealed by mono- and dinucleosome mapping.</title>
        <authorList>
            <person name="Nishida H."/>
            <person name="Kondo S."/>
            <person name="Matsumoto T."/>
            <person name="Suzuki Y."/>
            <person name="Yoshikawa H."/>
            <person name="Taylor T.D."/>
            <person name="Sugiyama J."/>
        </authorList>
    </citation>
    <scope>NUCLEOTIDE SEQUENCE [LARGE SCALE GENOMIC DNA]</scope>
    <source>
        <strain evidence="4">CBS 9802 / IAM 14324 / JCM 22182 / KY 12970</strain>
    </source>
</reference>
<proteinExistence type="predicted"/>
<dbReference type="PANTHER" id="PTHR39394">
    <property type="entry name" value="YALI0E31793P"/>
    <property type="match status" value="1"/>
</dbReference>
<evidence type="ECO:0000313" key="3">
    <source>
        <dbReference type="EMBL" id="GAA96282.1"/>
    </source>
</evidence>
<dbReference type="eggNOG" id="ENOG502S2GU">
    <property type="taxonomic scope" value="Eukaryota"/>
</dbReference>
<dbReference type="OMA" id="PWHTTFK"/>
<dbReference type="InterPro" id="IPR018961">
    <property type="entry name" value="DnaJ_homolog_subfam-C_membr-28"/>
</dbReference>
<evidence type="ECO:0000313" key="4">
    <source>
        <dbReference type="Proteomes" id="UP000009131"/>
    </source>
</evidence>
<dbReference type="Proteomes" id="UP000009131">
    <property type="component" value="Unassembled WGS sequence"/>
</dbReference>
<dbReference type="RefSeq" id="XP_014570380.1">
    <property type="nucleotide sequence ID" value="XM_014714894.1"/>
</dbReference>
<comment type="caution">
    <text evidence="3">The sequence shown here is derived from an EMBL/GenBank/DDBJ whole genome shotgun (WGS) entry which is preliminary data.</text>
</comment>
<dbReference type="HOGENOM" id="CLU_032666_0_0_1"/>
<organism evidence="3 4">
    <name type="scientific">Mixia osmundae (strain CBS 9802 / IAM 14324 / JCM 22182 / KY 12970)</name>
    <dbReference type="NCBI Taxonomy" id="764103"/>
    <lineage>
        <taxon>Eukaryota</taxon>
        <taxon>Fungi</taxon>
        <taxon>Dikarya</taxon>
        <taxon>Basidiomycota</taxon>
        <taxon>Pucciniomycotina</taxon>
        <taxon>Mixiomycetes</taxon>
        <taxon>Mixiales</taxon>
        <taxon>Mixiaceae</taxon>
        <taxon>Mixia</taxon>
    </lineage>
</organism>
<dbReference type="InParanoid" id="G7E0C2"/>
<feature type="region of interest" description="Disordered" evidence="1">
    <location>
        <begin position="399"/>
        <end position="419"/>
    </location>
</feature>
<name>G7E0C2_MIXOS</name>
<feature type="domain" description="DnaJ homologue subfamily C member 28 conserved" evidence="2">
    <location>
        <begin position="231"/>
        <end position="300"/>
    </location>
</feature>
<protein>
    <recommendedName>
        <fullName evidence="2">DnaJ homologue subfamily C member 28 conserved domain-containing protein</fullName>
    </recommendedName>
</protein>
<feature type="compositionally biased region" description="Basic and acidic residues" evidence="1">
    <location>
        <begin position="17"/>
        <end position="37"/>
    </location>
</feature>
<dbReference type="STRING" id="764103.G7E0C2"/>
<keyword evidence="4" id="KW-1185">Reference proteome</keyword>
<evidence type="ECO:0000256" key="1">
    <source>
        <dbReference type="SAM" id="MobiDB-lite"/>
    </source>
</evidence>
<accession>G7E0C2</accession>
<dbReference type="Pfam" id="PF09350">
    <property type="entry name" value="DJC28_CD"/>
    <property type="match status" value="1"/>
</dbReference>
<evidence type="ECO:0000259" key="2">
    <source>
        <dbReference type="Pfam" id="PF09350"/>
    </source>
</evidence>
<gene>
    <name evidence="3" type="primary">Mo02948</name>
    <name evidence="3" type="ORF">E5Q_02948</name>
</gene>
<sequence>MSAVRPYARRTAGLAPREVRLSRAYATREDRRPDGQDKSTTGRASDALFRLAEEEERQAASDPSQNSAAARLHTLVANASEKPWTGDESTRDAVLRMLIDKYPPLRDKDHKKEVQQPTPRVLDEDLEEGRLIRTSSTVEPAEPVKPKNPWDYEFKAASSWQEAPVRPIHKTIIPPKAERSRSARFTRLKDAVADYSLGEYATAKAKAAAAPVNRTSGSVIPIDPKAFTNFIEEKISTGRRDGLFKANKYRGKPLQQDINQSNPFIDNTDFLMNRIMQRQSAAPPFVTLQQELEGELQAFRTLLQDSWTRRALRMLSLLPLQALDFDRIGDFRDTDWEARERAYHDASITQINSILRRYNALAPFSARRPLVMLKYELAACFTKTAPLIRAELERRKRDGMGTFVPRSPDEISSGSRNDLEEKKAEVESLWRAFTRSLRELVSRQPTT</sequence>
<dbReference type="EMBL" id="BABT02000076">
    <property type="protein sequence ID" value="GAA96282.1"/>
    <property type="molecule type" value="Genomic_DNA"/>
</dbReference>
<reference evidence="3 4" key="1">
    <citation type="journal article" date="2011" name="J. Gen. Appl. Microbiol.">
        <title>Draft genome sequencing of the enigmatic basidiomycete Mixia osmundae.</title>
        <authorList>
            <person name="Nishida H."/>
            <person name="Nagatsuka Y."/>
            <person name="Sugiyama J."/>
        </authorList>
    </citation>
    <scope>NUCLEOTIDE SEQUENCE [LARGE SCALE GENOMIC DNA]</scope>
    <source>
        <strain evidence="4">CBS 9802 / IAM 14324 / JCM 22182 / KY 12970</strain>
    </source>
</reference>